<keyword evidence="5" id="KW-0902">Two-component regulatory system</keyword>
<keyword evidence="8" id="KW-1185">Reference proteome</keyword>
<name>A0ABU2YB05_9FLAO</name>
<comment type="catalytic activity">
    <reaction evidence="1">
        <text>ATP + protein L-histidine = ADP + protein N-phospho-L-histidine.</text>
        <dbReference type="EC" id="2.7.13.3"/>
    </reaction>
</comment>
<keyword evidence="3" id="KW-0808">Transferase</keyword>
<dbReference type="PANTHER" id="PTHR43711">
    <property type="entry name" value="TWO-COMPONENT HISTIDINE KINASE"/>
    <property type="match status" value="1"/>
</dbReference>
<dbReference type="InterPro" id="IPR004358">
    <property type="entry name" value="Sig_transdc_His_kin-like_C"/>
</dbReference>
<organism evidence="7 8">
    <name type="scientific">Patiriisocius hiemis</name>
    <dbReference type="NCBI Taxonomy" id="3075604"/>
    <lineage>
        <taxon>Bacteria</taxon>
        <taxon>Pseudomonadati</taxon>
        <taxon>Bacteroidota</taxon>
        <taxon>Flavobacteriia</taxon>
        <taxon>Flavobacteriales</taxon>
        <taxon>Flavobacteriaceae</taxon>
        <taxon>Patiriisocius</taxon>
    </lineage>
</organism>
<reference evidence="7 8" key="1">
    <citation type="submission" date="2023-09" db="EMBL/GenBank/DDBJ databases">
        <authorList>
            <person name="Rey-Velasco X."/>
        </authorList>
    </citation>
    <scope>NUCLEOTIDE SEQUENCE [LARGE SCALE GENOMIC DNA]</scope>
    <source>
        <strain evidence="7 8">W242</strain>
    </source>
</reference>
<dbReference type="PANTHER" id="PTHR43711:SF26">
    <property type="entry name" value="SENSOR HISTIDINE KINASE RCSC"/>
    <property type="match status" value="1"/>
</dbReference>
<feature type="domain" description="Histidine kinase" evidence="6">
    <location>
        <begin position="1"/>
        <end position="109"/>
    </location>
</feature>
<dbReference type="PROSITE" id="PS50109">
    <property type="entry name" value="HIS_KIN"/>
    <property type="match status" value="1"/>
</dbReference>
<dbReference type="EC" id="2.7.13.3" evidence="2"/>
<protein>
    <recommendedName>
        <fullName evidence="2">histidine kinase</fullName>
        <ecNumber evidence="2">2.7.13.3</ecNumber>
    </recommendedName>
</protein>
<evidence type="ECO:0000313" key="7">
    <source>
        <dbReference type="EMBL" id="MDT0554927.1"/>
    </source>
</evidence>
<evidence type="ECO:0000256" key="4">
    <source>
        <dbReference type="ARBA" id="ARBA00022777"/>
    </source>
</evidence>
<keyword evidence="7" id="KW-0067">ATP-binding</keyword>
<dbReference type="InterPro" id="IPR003594">
    <property type="entry name" value="HATPase_dom"/>
</dbReference>
<dbReference type="EMBL" id="JAVRHZ010000001">
    <property type="protein sequence ID" value="MDT0554927.1"/>
    <property type="molecule type" value="Genomic_DNA"/>
</dbReference>
<evidence type="ECO:0000256" key="3">
    <source>
        <dbReference type="ARBA" id="ARBA00022679"/>
    </source>
</evidence>
<evidence type="ECO:0000313" key="8">
    <source>
        <dbReference type="Proteomes" id="UP001254488"/>
    </source>
</evidence>
<dbReference type="InterPro" id="IPR050736">
    <property type="entry name" value="Sensor_HK_Regulatory"/>
</dbReference>
<dbReference type="Proteomes" id="UP001254488">
    <property type="component" value="Unassembled WGS sequence"/>
</dbReference>
<proteinExistence type="predicted"/>
<dbReference type="PRINTS" id="PR00344">
    <property type="entry name" value="BCTRLSENSOR"/>
</dbReference>
<dbReference type="RefSeq" id="WP_311331883.1">
    <property type="nucleotide sequence ID" value="NZ_JAVRHZ010000001.1"/>
</dbReference>
<evidence type="ECO:0000256" key="2">
    <source>
        <dbReference type="ARBA" id="ARBA00012438"/>
    </source>
</evidence>
<keyword evidence="4" id="KW-0418">Kinase</keyword>
<keyword evidence="7" id="KW-0547">Nucleotide-binding</keyword>
<dbReference type="SUPFAM" id="SSF55874">
    <property type="entry name" value="ATPase domain of HSP90 chaperone/DNA topoisomerase II/histidine kinase"/>
    <property type="match status" value="1"/>
</dbReference>
<comment type="caution">
    <text evidence="7">The sequence shown here is derived from an EMBL/GenBank/DDBJ whole genome shotgun (WGS) entry which is preliminary data.</text>
</comment>
<evidence type="ECO:0000259" key="6">
    <source>
        <dbReference type="PROSITE" id="PS50109"/>
    </source>
</evidence>
<evidence type="ECO:0000256" key="1">
    <source>
        <dbReference type="ARBA" id="ARBA00000085"/>
    </source>
</evidence>
<dbReference type="InterPro" id="IPR005467">
    <property type="entry name" value="His_kinase_dom"/>
</dbReference>
<dbReference type="GO" id="GO:0005524">
    <property type="term" value="F:ATP binding"/>
    <property type="evidence" value="ECO:0007669"/>
    <property type="project" value="UniProtKB-KW"/>
</dbReference>
<dbReference type="SMART" id="SM00387">
    <property type="entry name" value="HATPase_c"/>
    <property type="match status" value="1"/>
</dbReference>
<evidence type="ECO:0000256" key="5">
    <source>
        <dbReference type="ARBA" id="ARBA00023012"/>
    </source>
</evidence>
<gene>
    <name evidence="7" type="ORF">RM538_02860</name>
</gene>
<dbReference type="Pfam" id="PF02518">
    <property type="entry name" value="HATPase_c"/>
    <property type="match status" value="1"/>
</dbReference>
<sequence>MSQIFNNLIDNSIKYNTSDKKSVIIEIEEDKNYYTFKVKDNSRGIDDAKKHEIFELFKTAGIKDKFGKEGTGIGLATVKNLVTKLGGKITLTSKLGEGSTFTFTVKKLL</sequence>
<dbReference type="Gene3D" id="3.30.565.10">
    <property type="entry name" value="Histidine kinase-like ATPase, C-terminal domain"/>
    <property type="match status" value="1"/>
</dbReference>
<dbReference type="InterPro" id="IPR036890">
    <property type="entry name" value="HATPase_C_sf"/>
</dbReference>
<accession>A0ABU2YB05</accession>